<evidence type="ECO:0000313" key="1">
    <source>
        <dbReference type="EMBL" id="RGV17967.1"/>
    </source>
</evidence>
<dbReference type="EMBL" id="QRYW01000063">
    <property type="protein sequence ID" value="RGV17967.1"/>
    <property type="molecule type" value="Genomic_DNA"/>
</dbReference>
<sequence length="270" mass="31547">MLTASIVLYHHSPTEVSDIINCVLKSSVSTLFIVDNSTNDVSRKLENVSDRIWYIHSANLGYGAGHNIAIRKAIEQGADYHVVLNPDIYFGEGTLEKLEAYMEVHSEVGQIMPKVFYPNGELQYLCKLVPSPLDLIFKRFLPSFLTNKKLYKFQLRFSGYDKIMNIPYLSGCFMFFRISVLQQIGLFDERFFMYPEDIDITRRIHEKYKTIFYPDVSIIHAHAAASRSNAKMLKIHIINIIKYFNKWGWFFDSKRRRINKQVLKELKSHE</sequence>
<dbReference type="RefSeq" id="WP_013613170.1">
    <property type="nucleotide sequence ID" value="NZ_JADNIQ010000010.1"/>
</dbReference>
<dbReference type="PANTHER" id="PTHR43179">
    <property type="entry name" value="RHAMNOSYLTRANSFERASE WBBL"/>
    <property type="match status" value="1"/>
</dbReference>
<dbReference type="Gene3D" id="3.90.550.10">
    <property type="entry name" value="Spore Coat Polysaccharide Biosynthesis Protein SpsA, Chain A"/>
    <property type="match status" value="1"/>
</dbReference>
<accession>A0A412W2R1</accession>
<organism evidence="1 2">
    <name type="scientific">Odoribacter splanchnicus</name>
    <dbReference type="NCBI Taxonomy" id="28118"/>
    <lineage>
        <taxon>Bacteria</taxon>
        <taxon>Pseudomonadati</taxon>
        <taxon>Bacteroidota</taxon>
        <taxon>Bacteroidia</taxon>
        <taxon>Bacteroidales</taxon>
        <taxon>Odoribacteraceae</taxon>
        <taxon>Odoribacter</taxon>
    </lineage>
</organism>
<dbReference type="CDD" id="cd04186">
    <property type="entry name" value="GT_2_like_c"/>
    <property type="match status" value="1"/>
</dbReference>
<proteinExistence type="predicted"/>
<comment type="caution">
    <text evidence="1">The sequence shown here is derived from an EMBL/GenBank/DDBJ whole genome shotgun (WGS) entry which is preliminary data.</text>
</comment>
<dbReference type="Proteomes" id="UP000283426">
    <property type="component" value="Unassembled WGS sequence"/>
</dbReference>
<name>A0A412W2R1_9BACT</name>
<reference evidence="1 2" key="1">
    <citation type="submission" date="2018-08" db="EMBL/GenBank/DDBJ databases">
        <title>A genome reference for cultivated species of the human gut microbiota.</title>
        <authorList>
            <person name="Zou Y."/>
            <person name="Xue W."/>
            <person name="Luo G."/>
        </authorList>
    </citation>
    <scope>NUCLEOTIDE SEQUENCE [LARGE SCALE GENOMIC DNA]</scope>
    <source>
        <strain evidence="1 2">AF14-6AC</strain>
    </source>
</reference>
<gene>
    <name evidence="1" type="ORF">DWW24_20550</name>
</gene>
<keyword evidence="1" id="KW-0808">Transferase</keyword>
<dbReference type="OMA" id="FGANHNA"/>
<dbReference type="InterPro" id="IPR029044">
    <property type="entry name" value="Nucleotide-diphossugar_trans"/>
</dbReference>
<dbReference type="GO" id="GO:0016740">
    <property type="term" value="F:transferase activity"/>
    <property type="evidence" value="ECO:0007669"/>
    <property type="project" value="UniProtKB-KW"/>
</dbReference>
<dbReference type="GeneID" id="61276230"/>
<evidence type="ECO:0000313" key="2">
    <source>
        <dbReference type="Proteomes" id="UP000283426"/>
    </source>
</evidence>
<protein>
    <submittedName>
        <fullName evidence="1">Glycosyltransferase family 2 protein</fullName>
    </submittedName>
</protein>
<dbReference type="PANTHER" id="PTHR43179:SF10">
    <property type="entry name" value="GLYCOSYL TRANSFERASE"/>
    <property type="match status" value="1"/>
</dbReference>
<dbReference type="AlphaFoldDB" id="A0A412W2R1"/>
<dbReference type="SUPFAM" id="SSF53448">
    <property type="entry name" value="Nucleotide-diphospho-sugar transferases"/>
    <property type="match status" value="1"/>
</dbReference>
<dbReference type="Pfam" id="PF13641">
    <property type="entry name" value="Glyco_tranf_2_3"/>
    <property type="match status" value="1"/>
</dbReference>